<comment type="similarity">
    <text evidence="2">Belongs to the CKAP2 family.</text>
</comment>
<dbReference type="GO" id="GO:0072686">
    <property type="term" value="C:mitotic spindle"/>
    <property type="evidence" value="ECO:0007669"/>
    <property type="project" value="TreeGrafter"/>
</dbReference>
<dbReference type="GeneTree" id="ENSGT00530000063691"/>
<evidence type="ECO:0000256" key="1">
    <source>
        <dbReference type="ARBA" id="ARBA00004245"/>
    </source>
</evidence>
<accession>H3AKM6</accession>
<name>H3AKM6_LATCH</name>
<reference evidence="7" key="3">
    <citation type="submission" date="2025-09" db="UniProtKB">
        <authorList>
            <consortium name="Ensembl"/>
        </authorList>
    </citation>
    <scope>IDENTIFICATION</scope>
</reference>
<dbReference type="AlphaFoldDB" id="H3AKM6"/>
<dbReference type="Pfam" id="PF15297">
    <property type="entry name" value="CKAP2_C"/>
    <property type="match status" value="2"/>
</dbReference>
<reference evidence="8" key="1">
    <citation type="submission" date="2011-08" db="EMBL/GenBank/DDBJ databases">
        <title>The draft genome of Latimeria chalumnae.</title>
        <authorList>
            <person name="Di Palma F."/>
            <person name="Alfoldi J."/>
            <person name="Johnson J."/>
            <person name="Berlin A."/>
            <person name="Gnerre S."/>
            <person name="Jaffe D."/>
            <person name="MacCallum I."/>
            <person name="Young S."/>
            <person name="Walker B.J."/>
            <person name="Lander E."/>
            <person name="Lindblad-Toh K."/>
        </authorList>
    </citation>
    <scope>NUCLEOTIDE SEQUENCE [LARGE SCALE GENOMIC DNA]</scope>
    <source>
        <strain evidence="8">Wild caught</strain>
    </source>
</reference>
<feature type="domain" description="Cytoskeleton-associated protein 2 C-terminal" evidence="6">
    <location>
        <begin position="2"/>
        <end position="165"/>
    </location>
</feature>
<comment type="subcellular location">
    <subcellularLocation>
        <location evidence="1">Cytoplasm</location>
        <location evidence="1">Cytoskeleton</location>
    </subcellularLocation>
</comment>
<evidence type="ECO:0000256" key="5">
    <source>
        <dbReference type="ARBA" id="ARBA00023212"/>
    </source>
</evidence>
<dbReference type="PANTHER" id="PTHR47078:SF1">
    <property type="entry name" value="CYTOSKELETON-ASSOCIATED PROTEIN 2-LIKE"/>
    <property type="match status" value="1"/>
</dbReference>
<evidence type="ECO:0000313" key="8">
    <source>
        <dbReference type="Proteomes" id="UP000008672"/>
    </source>
</evidence>
<keyword evidence="5" id="KW-0206">Cytoskeleton</keyword>
<dbReference type="HOGENOM" id="CLU_904737_0_0_1"/>
<keyword evidence="8" id="KW-1185">Reference proteome</keyword>
<dbReference type="Ensembl" id="ENSLACT00000010274.1">
    <property type="protein sequence ID" value="ENSLACP00000010197.1"/>
    <property type="gene ID" value="ENSLACG00000008987.1"/>
</dbReference>
<organism evidence="7 8">
    <name type="scientific">Latimeria chalumnae</name>
    <name type="common">Coelacanth</name>
    <dbReference type="NCBI Taxonomy" id="7897"/>
    <lineage>
        <taxon>Eukaryota</taxon>
        <taxon>Metazoa</taxon>
        <taxon>Chordata</taxon>
        <taxon>Craniata</taxon>
        <taxon>Vertebrata</taxon>
        <taxon>Euteleostomi</taxon>
        <taxon>Coelacanthiformes</taxon>
        <taxon>Coelacanthidae</taxon>
        <taxon>Latimeria</taxon>
    </lineage>
</organism>
<proteinExistence type="inferred from homology"/>
<dbReference type="eggNOG" id="ENOG502RZUT">
    <property type="taxonomic scope" value="Eukaryota"/>
</dbReference>
<feature type="domain" description="Cytoskeleton-associated protein 2 C-terminal" evidence="6">
    <location>
        <begin position="192"/>
        <end position="273"/>
    </location>
</feature>
<dbReference type="STRING" id="7897.ENSLACP00000010197"/>
<evidence type="ECO:0000256" key="4">
    <source>
        <dbReference type="ARBA" id="ARBA00022553"/>
    </source>
</evidence>
<dbReference type="InterPro" id="IPR052855">
    <property type="entry name" value="CKAP2-like"/>
</dbReference>
<reference evidence="7" key="2">
    <citation type="submission" date="2025-08" db="UniProtKB">
        <authorList>
            <consortium name="Ensembl"/>
        </authorList>
    </citation>
    <scope>IDENTIFICATION</scope>
</reference>
<keyword evidence="4" id="KW-0597">Phosphoprotein</keyword>
<evidence type="ECO:0000313" key="7">
    <source>
        <dbReference type="Ensembl" id="ENSLACP00000010197.1"/>
    </source>
</evidence>
<evidence type="ECO:0000256" key="3">
    <source>
        <dbReference type="ARBA" id="ARBA00022490"/>
    </source>
</evidence>
<dbReference type="GO" id="GO:0005829">
    <property type="term" value="C:cytosol"/>
    <property type="evidence" value="ECO:0007669"/>
    <property type="project" value="TreeGrafter"/>
</dbReference>
<dbReference type="GO" id="GO:0005813">
    <property type="term" value="C:centrosome"/>
    <property type="evidence" value="ECO:0007669"/>
    <property type="project" value="TreeGrafter"/>
</dbReference>
<protein>
    <recommendedName>
        <fullName evidence="6">Cytoskeleton-associated protein 2 C-terminal domain-containing protein</fullName>
    </recommendedName>
</protein>
<evidence type="ECO:0000256" key="2">
    <source>
        <dbReference type="ARBA" id="ARBA00009468"/>
    </source>
</evidence>
<sequence>HRRKLNEWLASKGRVYKRPSMVLLAKTPAKERQTRSFWGSIQEDDELHSLADQINQMLMECLQLIKEGCPLEEVNAALSKIPKAEKFPKYWICKAHLLERDSTLGVVDLYEEAVKADVKPLEELRAVVLEIMKNANKSSPVIVESNGRSSAAAANGVEDLISLDLEDAAAAVAPGNESPVTPKFTVPRIRSREQASSVKYQISVTPRLKDLLLLSAGHEMKILTPVRRSLRIEHASTRYPEMLKDHDPCVASLDELLLLDQTPCFLYRRNEALLEESELDILQT</sequence>
<dbReference type="OMA" id="CHEPSAE"/>
<dbReference type="EMBL" id="AFYH01012151">
    <property type="status" value="NOT_ANNOTATED_CDS"/>
    <property type="molecule type" value="Genomic_DNA"/>
</dbReference>
<dbReference type="InParanoid" id="H3AKM6"/>
<dbReference type="Proteomes" id="UP000008672">
    <property type="component" value="Unassembled WGS sequence"/>
</dbReference>
<dbReference type="PANTHER" id="PTHR47078">
    <property type="entry name" value="CYTOSKELETON-ASSOCIATED PROTEIN 2-LIKE"/>
    <property type="match status" value="1"/>
</dbReference>
<dbReference type="InterPro" id="IPR029197">
    <property type="entry name" value="CKAP2_C"/>
</dbReference>
<evidence type="ECO:0000259" key="6">
    <source>
        <dbReference type="Pfam" id="PF15297"/>
    </source>
</evidence>
<keyword evidence="3" id="KW-0963">Cytoplasm</keyword>